<dbReference type="Pfam" id="PF00512">
    <property type="entry name" value="HisKA"/>
    <property type="match status" value="1"/>
</dbReference>
<dbReference type="InterPro" id="IPR000700">
    <property type="entry name" value="PAS-assoc_C"/>
</dbReference>
<dbReference type="SMART" id="SM00387">
    <property type="entry name" value="HATPase_c"/>
    <property type="match status" value="1"/>
</dbReference>
<dbReference type="Pfam" id="PF02518">
    <property type="entry name" value="HATPase_c"/>
    <property type="match status" value="1"/>
</dbReference>
<dbReference type="Gene3D" id="3.30.450.20">
    <property type="entry name" value="PAS domain"/>
    <property type="match status" value="1"/>
</dbReference>
<dbReference type="NCBIfam" id="TIGR00229">
    <property type="entry name" value="sensory_box"/>
    <property type="match status" value="1"/>
</dbReference>
<dbReference type="EC" id="2.7.13.3" evidence="2"/>
<dbReference type="CDD" id="cd00082">
    <property type="entry name" value="HisKA"/>
    <property type="match status" value="1"/>
</dbReference>
<comment type="catalytic activity">
    <reaction evidence="1">
        <text>ATP + protein L-histidine = ADP + protein N-phospho-L-histidine.</text>
        <dbReference type="EC" id="2.7.13.3"/>
    </reaction>
</comment>
<dbReference type="InterPro" id="IPR035965">
    <property type="entry name" value="PAS-like_dom_sf"/>
</dbReference>
<keyword evidence="10" id="KW-1185">Reference proteome</keyword>
<dbReference type="CDD" id="cd00130">
    <property type="entry name" value="PAS"/>
    <property type="match status" value="1"/>
</dbReference>
<dbReference type="InterPro" id="IPR004358">
    <property type="entry name" value="Sig_transdc_His_kin-like_C"/>
</dbReference>
<evidence type="ECO:0000256" key="3">
    <source>
        <dbReference type="ARBA" id="ARBA00022553"/>
    </source>
</evidence>
<dbReference type="Pfam" id="PF08447">
    <property type="entry name" value="PAS_3"/>
    <property type="match status" value="1"/>
</dbReference>
<name>A0A8J7Q825_9BACT</name>
<gene>
    <name evidence="8" type="ORF">J3U88_02335</name>
    <name evidence="9" type="ORF">J3U88_08975</name>
</gene>
<dbReference type="InterPro" id="IPR003661">
    <property type="entry name" value="HisK_dim/P_dom"/>
</dbReference>
<comment type="caution">
    <text evidence="9">The sequence shown here is derived from an EMBL/GenBank/DDBJ whole genome shotgun (WGS) entry which is preliminary data.</text>
</comment>
<dbReference type="EMBL" id="JAFREP010000002">
    <property type="protein sequence ID" value="MBO1317282.1"/>
    <property type="molecule type" value="Genomic_DNA"/>
</dbReference>
<dbReference type="SUPFAM" id="SSF47384">
    <property type="entry name" value="Homodimeric domain of signal transducing histidine kinase"/>
    <property type="match status" value="1"/>
</dbReference>
<dbReference type="EMBL" id="JAFREP010000006">
    <property type="protein sequence ID" value="MBO1318589.1"/>
    <property type="molecule type" value="Genomic_DNA"/>
</dbReference>
<dbReference type="InterPro" id="IPR036097">
    <property type="entry name" value="HisK_dim/P_sf"/>
</dbReference>
<keyword evidence="3" id="KW-0597">Phosphoprotein</keyword>
<dbReference type="PANTHER" id="PTHR43304">
    <property type="entry name" value="PHYTOCHROME-LIKE PROTEIN CPH1"/>
    <property type="match status" value="1"/>
</dbReference>
<dbReference type="SMART" id="SM00388">
    <property type="entry name" value="HisKA"/>
    <property type="match status" value="1"/>
</dbReference>
<feature type="domain" description="PAC" evidence="7">
    <location>
        <begin position="96"/>
        <end position="148"/>
    </location>
</feature>
<protein>
    <recommendedName>
        <fullName evidence="2">histidine kinase</fullName>
        <ecNumber evidence="2">2.7.13.3</ecNumber>
    </recommendedName>
</protein>
<dbReference type="RefSeq" id="WP_207856519.1">
    <property type="nucleotide sequence ID" value="NZ_JAFREP010000002.1"/>
</dbReference>
<dbReference type="Gene3D" id="3.30.565.10">
    <property type="entry name" value="Histidine kinase-like ATPase, C-terminal domain"/>
    <property type="match status" value="1"/>
</dbReference>
<accession>A0A8J7Q825</accession>
<dbReference type="PRINTS" id="PR00344">
    <property type="entry name" value="BCTRLSENSOR"/>
</dbReference>
<keyword evidence="4" id="KW-0808">Transferase</keyword>
<dbReference type="Proteomes" id="UP000664417">
    <property type="component" value="Unassembled WGS sequence"/>
</dbReference>
<dbReference type="InterPro" id="IPR036890">
    <property type="entry name" value="HATPase_C_sf"/>
</dbReference>
<dbReference type="PROSITE" id="PS50109">
    <property type="entry name" value="HIS_KIN"/>
    <property type="match status" value="1"/>
</dbReference>
<evidence type="ECO:0000256" key="4">
    <source>
        <dbReference type="ARBA" id="ARBA00022679"/>
    </source>
</evidence>
<dbReference type="InterPro" id="IPR013655">
    <property type="entry name" value="PAS_fold_3"/>
</dbReference>
<dbReference type="SUPFAM" id="SSF55874">
    <property type="entry name" value="ATPase domain of HSP90 chaperone/DNA topoisomerase II/histidine kinase"/>
    <property type="match status" value="1"/>
</dbReference>
<evidence type="ECO:0000313" key="8">
    <source>
        <dbReference type="EMBL" id="MBO1317282.1"/>
    </source>
</evidence>
<dbReference type="PROSITE" id="PS50113">
    <property type="entry name" value="PAC"/>
    <property type="match status" value="1"/>
</dbReference>
<dbReference type="SMART" id="SM00086">
    <property type="entry name" value="PAC"/>
    <property type="match status" value="1"/>
</dbReference>
<organism evidence="9 10">
    <name type="scientific">Acanthopleuribacter pedis</name>
    <dbReference type="NCBI Taxonomy" id="442870"/>
    <lineage>
        <taxon>Bacteria</taxon>
        <taxon>Pseudomonadati</taxon>
        <taxon>Acidobacteriota</taxon>
        <taxon>Holophagae</taxon>
        <taxon>Acanthopleuribacterales</taxon>
        <taxon>Acanthopleuribacteraceae</taxon>
        <taxon>Acanthopleuribacter</taxon>
    </lineage>
</organism>
<dbReference type="InterPro" id="IPR003594">
    <property type="entry name" value="HATPase_dom"/>
</dbReference>
<dbReference type="InterPro" id="IPR000014">
    <property type="entry name" value="PAS"/>
</dbReference>
<evidence type="ECO:0000256" key="1">
    <source>
        <dbReference type="ARBA" id="ARBA00000085"/>
    </source>
</evidence>
<evidence type="ECO:0000256" key="2">
    <source>
        <dbReference type="ARBA" id="ARBA00012438"/>
    </source>
</evidence>
<dbReference type="AlphaFoldDB" id="A0A8J7Q825"/>
<dbReference type="GO" id="GO:0000155">
    <property type="term" value="F:phosphorelay sensor kinase activity"/>
    <property type="evidence" value="ECO:0007669"/>
    <property type="project" value="InterPro"/>
</dbReference>
<sequence>MQNEENYLYKELVYLFQKDTTILNWLDRGSLDGMWFWDLETPENEWLSPRFKEIFGYAEDEIPHTSDWWKQNIFEEDLPLALENFQNHLDDPCHPYDQVVRYRHKKGHTVWVRCRGIIIRNEEGKPIRMLGAHTDVSSLKRKELELEKSNQSLENFAFMASHDFKEPLRKITAFGELFESEYRDLVDEEGRYYLGRITDAAHRLELLVDSLLGLSKLTEKELERESVSLGSVIEQSINNVPAAFQVAPSCHTKIFVDAVLLFQVFSNLISNSIKFSDTSRPLKITISCKPFMKRENFVEVTFSDNGLGFGGNDFSGIFQPFQRLLPKSDYPGSGLGLSICQKIITKHGGIIWASSNKTFGVSISFTLPRSNDEKDT</sequence>
<reference evidence="9" key="1">
    <citation type="submission" date="2021-03" db="EMBL/GenBank/DDBJ databases">
        <authorList>
            <person name="Wang G."/>
        </authorList>
    </citation>
    <scope>NUCLEOTIDE SEQUENCE</scope>
    <source>
        <strain evidence="9">KCTC 12899</strain>
    </source>
</reference>
<evidence type="ECO:0000313" key="10">
    <source>
        <dbReference type="Proteomes" id="UP000664417"/>
    </source>
</evidence>
<proteinExistence type="predicted"/>
<evidence type="ECO:0000313" key="9">
    <source>
        <dbReference type="EMBL" id="MBO1318589.1"/>
    </source>
</evidence>
<dbReference type="Gene3D" id="1.10.287.130">
    <property type="match status" value="1"/>
</dbReference>
<dbReference type="InterPro" id="IPR005467">
    <property type="entry name" value="His_kinase_dom"/>
</dbReference>
<evidence type="ECO:0000259" key="7">
    <source>
        <dbReference type="PROSITE" id="PS50113"/>
    </source>
</evidence>
<evidence type="ECO:0000259" key="6">
    <source>
        <dbReference type="PROSITE" id="PS50109"/>
    </source>
</evidence>
<dbReference type="InterPro" id="IPR052162">
    <property type="entry name" value="Sensor_kinase/Photoreceptor"/>
</dbReference>
<dbReference type="SUPFAM" id="SSF55785">
    <property type="entry name" value="PYP-like sensor domain (PAS domain)"/>
    <property type="match status" value="1"/>
</dbReference>
<feature type="domain" description="Histidine kinase" evidence="6">
    <location>
        <begin position="159"/>
        <end position="371"/>
    </location>
</feature>
<keyword evidence="5" id="KW-0418">Kinase</keyword>
<dbReference type="PANTHER" id="PTHR43304:SF1">
    <property type="entry name" value="PAC DOMAIN-CONTAINING PROTEIN"/>
    <property type="match status" value="1"/>
</dbReference>
<dbReference type="InterPro" id="IPR001610">
    <property type="entry name" value="PAC"/>
</dbReference>
<evidence type="ECO:0000256" key="5">
    <source>
        <dbReference type="ARBA" id="ARBA00022777"/>
    </source>
</evidence>